<feature type="non-terminal residue" evidence="2">
    <location>
        <position position="1"/>
    </location>
</feature>
<gene>
    <name evidence="2" type="ORF">B0H63DRAFT_370180</name>
</gene>
<proteinExistence type="predicted"/>
<reference evidence="2" key="2">
    <citation type="submission" date="2023-06" db="EMBL/GenBank/DDBJ databases">
        <authorList>
            <consortium name="Lawrence Berkeley National Laboratory"/>
            <person name="Haridas S."/>
            <person name="Hensen N."/>
            <person name="Bonometti L."/>
            <person name="Westerberg I."/>
            <person name="Brannstrom I.O."/>
            <person name="Guillou S."/>
            <person name="Cros-Aarteil S."/>
            <person name="Calhoun S."/>
            <person name="Kuo A."/>
            <person name="Mondo S."/>
            <person name="Pangilinan J."/>
            <person name="Riley R."/>
            <person name="LaButti K."/>
            <person name="Andreopoulos B."/>
            <person name="Lipzen A."/>
            <person name="Chen C."/>
            <person name="Yanf M."/>
            <person name="Daum C."/>
            <person name="Ng V."/>
            <person name="Clum A."/>
            <person name="Steindorff A."/>
            <person name="Ohm R."/>
            <person name="Martin F."/>
            <person name="Silar P."/>
            <person name="Natvig D."/>
            <person name="Lalanne C."/>
            <person name="Gautier V."/>
            <person name="Ament-velasquez S.L."/>
            <person name="Kruys A."/>
            <person name="Hutchinson M.I."/>
            <person name="Powell A.J."/>
            <person name="Barry K."/>
            <person name="Miller A.N."/>
            <person name="Grigoriev I.V."/>
            <person name="Debuchy R."/>
            <person name="Gladieux P."/>
            <person name="Thoren M.H."/>
            <person name="Johannesson H."/>
        </authorList>
    </citation>
    <scope>NUCLEOTIDE SEQUENCE</scope>
    <source>
        <strain evidence="2">CBS 232.78</strain>
    </source>
</reference>
<organism evidence="2 3">
    <name type="scientific">Podospora didyma</name>
    <dbReference type="NCBI Taxonomy" id="330526"/>
    <lineage>
        <taxon>Eukaryota</taxon>
        <taxon>Fungi</taxon>
        <taxon>Dikarya</taxon>
        <taxon>Ascomycota</taxon>
        <taxon>Pezizomycotina</taxon>
        <taxon>Sordariomycetes</taxon>
        <taxon>Sordariomycetidae</taxon>
        <taxon>Sordariales</taxon>
        <taxon>Podosporaceae</taxon>
        <taxon>Podospora</taxon>
    </lineage>
</organism>
<name>A0AAE0P4H8_9PEZI</name>
<evidence type="ECO:0000259" key="1">
    <source>
        <dbReference type="Pfam" id="PF06985"/>
    </source>
</evidence>
<evidence type="ECO:0000313" key="2">
    <source>
        <dbReference type="EMBL" id="KAK3392835.1"/>
    </source>
</evidence>
<feature type="domain" description="Heterokaryon incompatibility" evidence="1">
    <location>
        <begin position="11"/>
        <end position="99"/>
    </location>
</feature>
<sequence length="99" mass="11283">LEDTSNKTGQYICLSHRWMQPETQLTSTVMANYQDRAADLAINGLPRLYRAVFFVAAKLGVSYVWIDSLCIVQDDVEDWKRESVKMGDHYSQAYCTIAA</sequence>
<dbReference type="Pfam" id="PF06985">
    <property type="entry name" value="HET"/>
    <property type="match status" value="1"/>
</dbReference>
<dbReference type="Proteomes" id="UP001285441">
    <property type="component" value="Unassembled WGS sequence"/>
</dbReference>
<dbReference type="PANTHER" id="PTHR33112">
    <property type="entry name" value="DOMAIN PROTEIN, PUTATIVE-RELATED"/>
    <property type="match status" value="1"/>
</dbReference>
<keyword evidence="3" id="KW-1185">Reference proteome</keyword>
<dbReference type="AlphaFoldDB" id="A0AAE0P4H8"/>
<comment type="caution">
    <text evidence="2">The sequence shown here is derived from an EMBL/GenBank/DDBJ whole genome shotgun (WGS) entry which is preliminary data.</text>
</comment>
<feature type="non-terminal residue" evidence="2">
    <location>
        <position position="99"/>
    </location>
</feature>
<protein>
    <recommendedName>
        <fullName evidence="1">Heterokaryon incompatibility domain-containing protein</fullName>
    </recommendedName>
</protein>
<dbReference type="PANTHER" id="PTHR33112:SF16">
    <property type="entry name" value="HETEROKARYON INCOMPATIBILITY DOMAIN-CONTAINING PROTEIN"/>
    <property type="match status" value="1"/>
</dbReference>
<dbReference type="InterPro" id="IPR010730">
    <property type="entry name" value="HET"/>
</dbReference>
<reference evidence="2" key="1">
    <citation type="journal article" date="2023" name="Mol. Phylogenet. Evol.">
        <title>Genome-scale phylogeny and comparative genomics of the fungal order Sordariales.</title>
        <authorList>
            <person name="Hensen N."/>
            <person name="Bonometti L."/>
            <person name="Westerberg I."/>
            <person name="Brannstrom I.O."/>
            <person name="Guillou S."/>
            <person name="Cros-Aarteil S."/>
            <person name="Calhoun S."/>
            <person name="Haridas S."/>
            <person name="Kuo A."/>
            <person name="Mondo S."/>
            <person name="Pangilinan J."/>
            <person name="Riley R."/>
            <person name="LaButti K."/>
            <person name="Andreopoulos B."/>
            <person name="Lipzen A."/>
            <person name="Chen C."/>
            <person name="Yan M."/>
            <person name="Daum C."/>
            <person name="Ng V."/>
            <person name="Clum A."/>
            <person name="Steindorff A."/>
            <person name="Ohm R.A."/>
            <person name="Martin F."/>
            <person name="Silar P."/>
            <person name="Natvig D.O."/>
            <person name="Lalanne C."/>
            <person name="Gautier V."/>
            <person name="Ament-Velasquez S.L."/>
            <person name="Kruys A."/>
            <person name="Hutchinson M.I."/>
            <person name="Powell A.J."/>
            <person name="Barry K."/>
            <person name="Miller A.N."/>
            <person name="Grigoriev I.V."/>
            <person name="Debuchy R."/>
            <person name="Gladieux P."/>
            <person name="Hiltunen Thoren M."/>
            <person name="Johannesson H."/>
        </authorList>
    </citation>
    <scope>NUCLEOTIDE SEQUENCE</scope>
    <source>
        <strain evidence="2">CBS 232.78</strain>
    </source>
</reference>
<evidence type="ECO:0000313" key="3">
    <source>
        <dbReference type="Proteomes" id="UP001285441"/>
    </source>
</evidence>
<dbReference type="EMBL" id="JAULSW010000001">
    <property type="protein sequence ID" value="KAK3392835.1"/>
    <property type="molecule type" value="Genomic_DNA"/>
</dbReference>
<accession>A0AAE0P4H8</accession>